<protein>
    <submittedName>
        <fullName evidence="1">Uncharacterized protein</fullName>
    </submittedName>
</protein>
<name>A0A1L7I1F1_9FLAO</name>
<keyword evidence="2" id="KW-1185">Reference proteome</keyword>
<organism evidence="1 2">
    <name type="scientific">Christiangramia flava JLT2011</name>
    <dbReference type="NCBI Taxonomy" id="1229726"/>
    <lineage>
        <taxon>Bacteria</taxon>
        <taxon>Pseudomonadati</taxon>
        <taxon>Bacteroidota</taxon>
        <taxon>Flavobacteriia</taxon>
        <taxon>Flavobacteriales</taxon>
        <taxon>Flavobacteriaceae</taxon>
        <taxon>Christiangramia</taxon>
    </lineage>
</organism>
<dbReference type="KEGG" id="gfl:GRFL_0716"/>
<dbReference type="InterPro" id="IPR046495">
    <property type="entry name" value="DUF6588"/>
</dbReference>
<dbReference type="STRING" id="1229726.GRFL_0716"/>
<dbReference type="RefSeq" id="WP_083643311.1">
    <property type="nucleotide sequence ID" value="NZ_AMRU01000003.1"/>
</dbReference>
<sequence>MKNLKHLLILGLILHAGYSSAQAIPEEGRQTVDDILFLADVFAAPAASSAAYQATAGWFTSARALEEWKVDISLHGNALFVPKSKQEFSLNNSDFNVLRIGGGSNGALIPTAFGKKSDVYYEGNIDGNDFQFDAIDGIDKEVVFYPFPQISLGLPYGTEVAVRALPEMSVSGSRFSSYGAAIKHNFSQYFRFNEEEDLQVAGIISYNLFDLKYNEFDPLVLDYAFNGASTNLITARIIDVSADMWMFKGVASKRYENFEIFGALGVVSSNFEYKLGGSGALLGYANEELKTIGGNETQFKGDIGFNLLFDRFKISTMATAGNYFNINMGLHFILN</sequence>
<dbReference type="EMBL" id="CP016359">
    <property type="protein sequence ID" value="APU67440.1"/>
    <property type="molecule type" value="Genomic_DNA"/>
</dbReference>
<dbReference type="Proteomes" id="UP000186230">
    <property type="component" value="Chromosome"/>
</dbReference>
<proteinExistence type="predicted"/>
<evidence type="ECO:0000313" key="1">
    <source>
        <dbReference type="EMBL" id="APU67440.1"/>
    </source>
</evidence>
<evidence type="ECO:0000313" key="2">
    <source>
        <dbReference type="Proteomes" id="UP000186230"/>
    </source>
</evidence>
<reference evidence="1 2" key="1">
    <citation type="submission" date="2016-07" db="EMBL/GenBank/DDBJ databases">
        <title>Multi-omics approach to identify versatile polysaccharide utilization systems of a marine flavobacterium Gramella flava.</title>
        <authorList>
            <person name="Tang K."/>
        </authorList>
    </citation>
    <scope>NUCLEOTIDE SEQUENCE [LARGE SCALE GENOMIC DNA]</scope>
    <source>
        <strain evidence="1 2">JLT2011</strain>
    </source>
</reference>
<gene>
    <name evidence="1" type="ORF">GRFL_0716</name>
</gene>
<dbReference type="Pfam" id="PF20230">
    <property type="entry name" value="DUF6588"/>
    <property type="match status" value="1"/>
</dbReference>
<accession>A0A1L7I1F1</accession>
<dbReference type="AlphaFoldDB" id="A0A1L7I1F1"/>